<dbReference type="OrthoDB" id="10044919at2759"/>
<dbReference type="PANTHER" id="PTHR24228:SF63">
    <property type="entry name" value="G-PROTEIN COUPLED RECEPTOR MOODY"/>
    <property type="match status" value="1"/>
</dbReference>
<dbReference type="PANTHER" id="PTHR24228">
    <property type="entry name" value="B2 BRADYKININ RECEPTOR/ANGIOTENSIN II RECEPTOR"/>
    <property type="match status" value="1"/>
</dbReference>
<evidence type="ECO:0000256" key="6">
    <source>
        <dbReference type="ARBA" id="ARBA00023040"/>
    </source>
</evidence>
<feature type="domain" description="G-protein coupled receptors family 1 profile" evidence="11">
    <location>
        <begin position="1"/>
        <end position="116"/>
    </location>
</feature>
<comment type="caution">
    <text evidence="12">The sequence shown here is derived from an EMBL/GenBank/DDBJ whole genome shotgun (WGS) entry which is preliminary data.</text>
</comment>
<protein>
    <recommendedName>
        <fullName evidence="11">G-protein coupled receptors family 1 profile domain-containing protein</fullName>
    </recommendedName>
</protein>
<keyword evidence="6" id="KW-0297">G-protein coupled receptor</keyword>
<proteinExistence type="inferred from homology"/>
<dbReference type="EMBL" id="CAJVCH010229917">
    <property type="protein sequence ID" value="CAG7732371.1"/>
    <property type="molecule type" value="Genomic_DNA"/>
</dbReference>
<dbReference type="GO" id="GO:0004930">
    <property type="term" value="F:G protein-coupled receptor activity"/>
    <property type="evidence" value="ECO:0007669"/>
    <property type="project" value="UniProtKB-KW"/>
</dbReference>
<feature type="transmembrane region" description="Helical" evidence="10">
    <location>
        <begin position="12"/>
        <end position="34"/>
    </location>
</feature>
<dbReference type="SUPFAM" id="SSF81321">
    <property type="entry name" value="Family A G protein-coupled receptor-like"/>
    <property type="match status" value="1"/>
</dbReference>
<evidence type="ECO:0000313" key="12">
    <source>
        <dbReference type="EMBL" id="CAG7732371.1"/>
    </source>
</evidence>
<keyword evidence="5 10" id="KW-1133">Transmembrane helix</keyword>
<dbReference type="InterPro" id="IPR000276">
    <property type="entry name" value="GPCR_Rhodpsn"/>
</dbReference>
<dbReference type="PROSITE" id="PS50262">
    <property type="entry name" value="G_PROTEIN_RECEP_F1_2"/>
    <property type="match status" value="1"/>
</dbReference>
<keyword evidence="4 10" id="KW-0812">Transmembrane</keyword>
<evidence type="ECO:0000256" key="7">
    <source>
        <dbReference type="ARBA" id="ARBA00023136"/>
    </source>
</evidence>
<sequence length="185" mass="21391">MPDANKRSSKTALFITAFLIPCAIIVFCYTKIFWTVRKSENRMRRHSARSDMRETKTRKNEWRITKMVLVIFLSFVFCYLPITIVKVADKCVNSPIMHVVGYILIYLSACVNPIIYVFMNKQYRQAFQAVLCPSFGGQIASRVTFYSNKSKSPHHADDGHNSQTMVSRMSVTNTNFVIREAEERL</sequence>
<evidence type="ECO:0000259" key="11">
    <source>
        <dbReference type="PROSITE" id="PS50262"/>
    </source>
</evidence>
<reference evidence="12" key="1">
    <citation type="submission" date="2021-06" db="EMBL/GenBank/DDBJ databases">
        <authorList>
            <person name="Hodson N. C."/>
            <person name="Mongue J. A."/>
            <person name="Jaron S. K."/>
        </authorList>
    </citation>
    <scope>NUCLEOTIDE SEQUENCE</scope>
</reference>
<organism evidence="12 13">
    <name type="scientific">Allacma fusca</name>
    <dbReference type="NCBI Taxonomy" id="39272"/>
    <lineage>
        <taxon>Eukaryota</taxon>
        <taxon>Metazoa</taxon>
        <taxon>Ecdysozoa</taxon>
        <taxon>Arthropoda</taxon>
        <taxon>Hexapoda</taxon>
        <taxon>Collembola</taxon>
        <taxon>Symphypleona</taxon>
        <taxon>Sminthuridae</taxon>
        <taxon>Allacma</taxon>
    </lineage>
</organism>
<evidence type="ECO:0000256" key="8">
    <source>
        <dbReference type="ARBA" id="ARBA00023170"/>
    </source>
</evidence>
<feature type="transmembrane region" description="Helical" evidence="10">
    <location>
        <begin position="99"/>
        <end position="119"/>
    </location>
</feature>
<gene>
    <name evidence="12" type="ORF">AFUS01_LOCUS20892</name>
</gene>
<dbReference type="GO" id="GO:0005886">
    <property type="term" value="C:plasma membrane"/>
    <property type="evidence" value="ECO:0007669"/>
    <property type="project" value="UniProtKB-SubCell"/>
</dbReference>
<comment type="subcellular location">
    <subcellularLocation>
        <location evidence="1">Cell membrane</location>
        <topology evidence="1">Multi-pass membrane protein</topology>
    </subcellularLocation>
</comment>
<keyword evidence="8" id="KW-0675">Receptor</keyword>
<evidence type="ECO:0000256" key="1">
    <source>
        <dbReference type="ARBA" id="ARBA00004651"/>
    </source>
</evidence>
<dbReference type="InterPro" id="IPR017452">
    <property type="entry name" value="GPCR_Rhodpsn_7TM"/>
</dbReference>
<comment type="similarity">
    <text evidence="2">Belongs to the G-protein coupled receptor 1 family.</text>
</comment>
<evidence type="ECO:0000256" key="4">
    <source>
        <dbReference type="ARBA" id="ARBA00022692"/>
    </source>
</evidence>
<feature type="transmembrane region" description="Helical" evidence="10">
    <location>
        <begin position="67"/>
        <end position="87"/>
    </location>
</feature>
<keyword evidence="13" id="KW-1185">Reference proteome</keyword>
<evidence type="ECO:0000256" key="10">
    <source>
        <dbReference type="SAM" id="Phobius"/>
    </source>
</evidence>
<dbReference type="Proteomes" id="UP000708208">
    <property type="component" value="Unassembled WGS sequence"/>
</dbReference>
<keyword evidence="3" id="KW-1003">Cell membrane</keyword>
<evidence type="ECO:0000256" key="3">
    <source>
        <dbReference type="ARBA" id="ARBA00022475"/>
    </source>
</evidence>
<evidence type="ECO:0000313" key="13">
    <source>
        <dbReference type="Proteomes" id="UP000708208"/>
    </source>
</evidence>
<dbReference type="Pfam" id="PF00001">
    <property type="entry name" value="7tm_1"/>
    <property type="match status" value="1"/>
</dbReference>
<name>A0A8J2KVB4_9HEXA</name>
<keyword evidence="9" id="KW-0807">Transducer</keyword>
<dbReference type="AlphaFoldDB" id="A0A8J2KVB4"/>
<evidence type="ECO:0000256" key="9">
    <source>
        <dbReference type="ARBA" id="ARBA00023224"/>
    </source>
</evidence>
<evidence type="ECO:0000256" key="5">
    <source>
        <dbReference type="ARBA" id="ARBA00022989"/>
    </source>
</evidence>
<keyword evidence="7 10" id="KW-0472">Membrane</keyword>
<evidence type="ECO:0000256" key="2">
    <source>
        <dbReference type="ARBA" id="ARBA00010663"/>
    </source>
</evidence>
<accession>A0A8J2KVB4</accession>